<dbReference type="Gene3D" id="3.40.190.10">
    <property type="entry name" value="Periplasmic binding protein-like II"/>
    <property type="match status" value="2"/>
</dbReference>
<dbReference type="Pfam" id="PF12974">
    <property type="entry name" value="Phosphonate-bd"/>
    <property type="match status" value="1"/>
</dbReference>
<reference evidence="2" key="1">
    <citation type="submission" date="2020-03" db="EMBL/GenBank/DDBJ databases">
        <title>Genome of Pelagibius litoralis DSM 21314T.</title>
        <authorList>
            <person name="Wang G."/>
        </authorList>
    </citation>
    <scope>NUCLEOTIDE SEQUENCE</scope>
    <source>
        <strain evidence="2">DSM 21314</strain>
    </source>
</reference>
<protein>
    <submittedName>
        <fullName evidence="2">PhnD/SsuA/transferrin family substrate-binding protein</fullName>
    </submittedName>
</protein>
<feature type="chain" id="PRO_5037421271" evidence="1">
    <location>
        <begin position="24"/>
        <end position="285"/>
    </location>
</feature>
<organism evidence="2 3">
    <name type="scientific">Pelagibius litoralis</name>
    <dbReference type="NCBI Taxonomy" id="374515"/>
    <lineage>
        <taxon>Bacteria</taxon>
        <taxon>Pseudomonadati</taxon>
        <taxon>Pseudomonadota</taxon>
        <taxon>Alphaproteobacteria</taxon>
        <taxon>Rhodospirillales</taxon>
        <taxon>Rhodovibrionaceae</taxon>
        <taxon>Pelagibius</taxon>
    </lineage>
</organism>
<evidence type="ECO:0000313" key="3">
    <source>
        <dbReference type="Proteomes" id="UP000761264"/>
    </source>
</evidence>
<dbReference type="EMBL" id="JAAQPH010000003">
    <property type="protein sequence ID" value="NIA68089.1"/>
    <property type="molecule type" value="Genomic_DNA"/>
</dbReference>
<dbReference type="SUPFAM" id="SSF53850">
    <property type="entry name" value="Periplasmic binding protein-like II"/>
    <property type="match status" value="1"/>
</dbReference>
<gene>
    <name evidence="2" type="ORF">HBA54_05750</name>
</gene>
<accession>A0A967EVN4</accession>
<dbReference type="RefSeq" id="WP_167222285.1">
    <property type="nucleotide sequence ID" value="NZ_JAAQPH010000003.1"/>
</dbReference>
<evidence type="ECO:0000256" key="1">
    <source>
        <dbReference type="SAM" id="SignalP"/>
    </source>
</evidence>
<feature type="signal peptide" evidence="1">
    <location>
        <begin position="1"/>
        <end position="23"/>
    </location>
</feature>
<comment type="caution">
    <text evidence="2">The sequence shown here is derived from an EMBL/GenBank/DDBJ whole genome shotgun (WGS) entry which is preliminary data.</text>
</comment>
<keyword evidence="1" id="KW-0732">Signal</keyword>
<dbReference type="PANTHER" id="PTHR35841:SF1">
    <property type="entry name" value="PHOSPHONATES-BINDING PERIPLASMIC PROTEIN"/>
    <property type="match status" value="1"/>
</dbReference>
<dbReference type="Proteomes" id="UP000761264">
    <property type="component" value="Unassembled WGS sequence"/>
</dbReference>
<dbReference type="AlphaFoldDB" id="A0A967EVN4"/>
<name>A0A967EVN4_9PROT</name>
<proteinExistence type="predicted"/>
<keyword evidence="3" id="KW-1185">Reference proteome</keyword>
<evidence type="ECO:0000313" key="2">
    <source>
        <dbReference type="EMBL" id="NIA68089.1"/>
    </source>
</evidence>
<sequence length="285" mass="31142">MRSIAGALILAAFSGLGSSPTEAKVVLTFGTYAPDKPSAMVAQLRPTLDAIAREATAVLGEEVEIRMQLVKGYEAGVALIVNGEADFTRLGPASYIFAKDENDGLTVLAMENKNGAKSFDGVIAVHRDSTLTEVSQLRGRSFAFGSKRSTLGRYFSQLTLMQAGLLARDLKRYEYLGRHDKVGRAVGSGLFDAGALEETTFQKLVDKGVPIRALTKFSNSTRPWVARAGLDQRVRDALRQALLNVDDRGALRALRFDGFFEGNDSDYEPTRDAIRRNPQFFAQLQ</sequence>
<dbReference type="PANTHER" id="PTHR35841">
    <property type="entry name" value="PHOSPHONATES-BINDING PERIPLASMIC PROTEIN"/>
    <property type="match status" value="1"/>
</dbReference>